<organism evidence="1 2">
    <name type="scientific">Mythimna loreyi</name>
    <dbReference type="NCBI Taxonomy" id="667449"/>
    <lineage>
        <taxon>Eukaryota</taxon>
        <taxon>Metazoa</taxon>
        <taxon>Ecdysozoa</taxon>
        <taxon>Arthropoda</taxon>
        <taxon>Hexapoda</taxon>
        <taxon>Insecta</taxon>
        <taxon>Pterygota</taxon>
        <taxon>Neoptera</taxon>
        <taxon>Endopterygota</taxon>
        <taxon>Lepidoptera</taxon>
        <taxon>Glossata</taxon>
        <taxon>Ditrysia</taxon>
        <taxon>Noctuoidea</taxon>
        <taxon>Noctuidae</taxon>
        <taxon>Noctuinae</taxon>
        <taxon>Hadenini</taxon>
        <taxon>Mythimna</taxon>
    </lineage>
</organism>
<accession>A0ACC2Q674</accession>
<gene>
    <name evidence="1" type="ORF">PYW08_010187</name>
</gene>
<comment type="caution">
    <text evidence="1">The sequence shown here is derived from an EMBL/GenBank/DDBJ whole genome shotgun (WGS) entry which is preliminary data.</text>
</comment>
<reference evidence="1" key="1">
    <citation type="submission" date="2023-03" db="EMBL/GenBank/DDBJ databases">
        <title>Chromosome-level genomes of two armyworms, Mythimna separata and Mythimna loreyi, provide insights into the biosynthesis and reception of sex pheromones.</title>
        <authorList>
            <person name="Zhao H."/>
        </authorList>
    </citation>
    <scope>NUCLEOTIDE SEQUENCE</scope>
    <source>
        <strain evidence="1">BeijingLab</strain>
    </source>
</reference>
<evidence type="ECO:0000313" key="1">
    <source>
        <dbReference type="EMBL" id="KAJ8708805.1"/>
    </source>
</evidence>
<protein>
    <submittedName>
        <fullName evidence="1">Uncharacterized protein</fullName>
    </submittedName>
</protein>
<proteinExistence type="predicted"/>
<evidence type="ECO:0000313" key="2">
    <source>
        <dbReference type="Proteomes" id="UP001231649"/>
    </source>
</evidence>
<dbReference type="Proteomes" id="UP001231649">
    <property type="component" value="Chromosome 25"/>
</dbReference>
<sequence length="695" mass="80622">MTRKRSNICRSSNDSRRKRLARSLETAVEREASLAVLREHNAETRRGESSTSRQSRLDTMCTQNALSRSLESAEAYEMRLLNDRERHAESRSSETYTQRETRLSSQRSRTDAARLCESAEAYEMRLLNDRERHAESRSSETYTQRETRLSSQRSRTDAARLCESAEAYEMRLLNDRERHAESRSSETYTQRETRLSSQRSRTDAARLCESAEAYEMRLLNDRERHAESRSSETNTQRETRLNSQRCLTGAARLCESAEAREARLESDRERHAEYRASETFTQRETRLCLQRNRTYFARSLEDQDERETRLRADRSQHVLSRSLETDEQLEERRAAAQQRYHEMRSGIEAHLSQERVRIQEIRGTWSGEQRAAQVEQDRLRRVINQLSTSDNESTVYDIEEQPWLNKEGSGFIYNVAINYAAHGDIGALEEVCAHSQALKWKGEPKGMCFASGKVRLECAMQDPPDLLRVLLNGEHSKSSHFLKNIRAYNSAFQMTSFGAKQIIEGGFMPTVKVQGQVYHQIGSLLPTDNPKFLQIHFVSDFDEQANLRSRYIPNLDSGLVRGLQIMLHNVNPHISNFKVALASVPENERDRFKFVISADRRPIAAHPGRYNAPTTNEVAVLLVDQECDKRDTVLRTHDDRLQRISETHRAYDSLQYPLMFCRGEDGYHFAHYNVDPQTSSPNYNKKTYKNFNRFN</sequence>
<name>A0ACC2Q674_9NEOP</name>
<dbReference type="EMBL" id="CM056801">
    <property type="protein sequence ID" value="KAJ8708805.1"/>
    <property type="molecule type" value="Genomic_DNA"/>
</dbReference>
<keyword evidence="2" id="KW-1185">Reference proteome</keyword>